<feature type="domain" description="Isochorismatase-like" evidence="3">
    <location>
        <begin position="4"/>
        <end position="170"/>
    </location>
</feature>
<dbReference type="EMBL" id="SRMQ01000001">
    <property type="protein sequence ID" value="TGJ77845.1"/>
    <property type="molecule type" value="Genomic_DNA"/>
</dbReference>
<dbReference type="Proteomes" id="UP000297714">
    <property type="component" value="Unassembled WGS sequence"/>
</dbReference>
<dbReference type="InterPro" id="IPR000868">
    <property type="entry name" value="Isochorismatase-like_dom"/>
</dbReference>
<organism evidence="4 5">
    <name type="scientific">Caproiciproducens galactitolivorans</name>
    <dbReference type="NCBI Taxonomy" id="642589"/>
    <lineage>
        <taxon>Bacteria</taxon>
        <taxon>Bacillati</taxon>
        <taxon>Bacillota</taxon>
        <taxon>Clostridia</taxon>
        <taxon>Eubacteriales</taxon>
        <taxon>Acutalibacteraceae</taxon>
        <taxon>Caproiciproducens</taxon>
    </lineage>
</organism>
<reference evidence="4 5" key="1">
    <citation type="submission" date="2019-04" db="EMBL/GenBank/DDBJ databases">
        <authorList>
            <person name="Poehlein A."/>
            <person name="Bengelsdorf F.R."/>
            <person name="Duerre P."/>
            <person name="Daniel R."/>
        </authorList>
    </citation>
    <scope>NUCLEOTIDE SEQUENCE [LARGE SCALE GENOMIC DNA]</scope>
    <source>
        <strain evidence="4 5">BS-1</strain>
    </source>
</reference>
<dbReference type="Pfam" id="PF00857">
    <property type="entry name" value="Isochorismatase"/>
    <property type="match status" value="1"/>
</dbReference>
<keyword evidence="5" id="KW-1185">Reference proteome</keyword>
<accession>A0A4Z0YEP5</accession>
<evidence type="ECO:0000313" key="5">
    <source>
        <dbReference type="Proteomes" id="UP000297714"/>
    </source>
</evidence>
<protein>
    <submittedName>
        <fullName evidence="4">Isochorismatase family protein</fullName>
    </submittedName>
</protein>
<comment type="similarity">
    <text evidence="1">Belongs to the isochorismatase family.</text>
</comment>
<dbReference type="GO" id="GO:0016787">
    <property type="term" value="F:hydrolase activity"/>
    <property type="evidence" value="ECO:0007669"/>
    <property type="project" value="UniProtKB-KW"/>
</dbReference>
<dbReference type="PANTHER" id="PTHR43540:SF10">
    <property type="entry name" value="ISOCHORISMATASE"/>
    <property type="match status" value="1"/>
</dbReference>
<dbReference type="CDD" id="cd00431">
    <property type="entry name" value="cysteine_hydrolases"/>
    <property type="match status" value="1"/>
</dbReference>
<name>A0A4Z0YEP5_9FIRM</name>
<keyword evidence="2" id="KW-0378">Hydrolase</keyword>
<proteinExistence type="inferred from homology"/>
<sequence>MKKILIIVDYQNDFVSGSLGFQDAVLLEDQIAEKIKDYRKNGWEVAFTYDTHESNYLNTQEGRKLPVPHCLKNTEGWRLYGKIAALCRTEDKCFEKPAFGSMQLAEYLADKQYDCVEFAGVVSNICVLSNAVLAKAALPEAEIRVDAACTASNDARLNQEALDIMKELQIEIING</sequence>
<comment type="caution">
    <text evidence="4">The sequence shown here is derived from an EMBL/GenBank/DDBJ whole genome shotgun (WGS) entry which is preliminary data.</text>
</comment>
<dbReference type="AlphaFoldDB" id="A0A4Z0YEP5"/>
<evidence type="ECO:0000256" key="2">
    <source>
        <dbReference type="ARBA" id="ARBA00022801"/>
    </source>
</evidence>
<dbReference type="InterPro" id="IPR050272">
    <property type="entry name" value="Isochorismatase-like_hydrls"/>
</dbReference>
<dbReference type="PANTHER" id="PTHR43540">
    <property type="entry name" value="PEROXYUREIDOACRYLATE/UREIDOACRYLATE AMIDOHYDROLASE-RELATED"/>
    <property type="match status" value="1"/>
</dbReference>
<dbReference type="SUPFAM" id="SSF52499">
    <property type="entry name" value="Isochorismatase-like hydrolases"/>
    <property type="match status" value="1"/>
</dbReference>
<dbReference type="InterPro" id="IPR036380">
    <property type="entry name" value="Isochorismatase-like_sf"/>
</dbReference>
<dbReference type="OrthoDB" id="9796485at2"/>
<gene>
    <name evidence="4" type="ORF">CAGA_02510</name>
</gene>
<evidence type="ECO:0000259" key="3">
    <source>
        <dbReference type="Pfam" id="PF00857"/>
    </source>
</evidence>
<evidence type="ECO:0000256" key="1">
    <source>
        <dbReference type="ARBA" id="ARBA00006336"/>
    </source>
</evidence>
<dbReference type="RefSeq" id="WP_135656880.1">
    <property type="nucleotide sequence ID" value="NZ_JAJUFJ010000004.1"/>
</dbReference>
<dbReference type="Gene3D" id="3.40.50.850">
    <property type="entry name" value="Isochorismatase-like"/>
    <property type="match status" value="1"/>
</dbReference>
<evidence type="ECO:0000313" key="4">
    <source>
        <dbReference type="EMBL" id="TGJ77845.1"/>
    </source>
</evidence>